<feature type="domain" description="PpiC" evidence="7">
    <location>
        <begin position="164"/>
        <end position="264"/>
    </location>
</feature>
<dbReference type="RefSeq" id="WP_203473463.1">
    <property type="nucleotide sequence ID" value="NZ_AP022873.1"/>
</dbReference>
<evidence type="ECO:0000256" key="1">
    <source>
        <dbReference type="ARBA" id="ARBA00000971"/>
    </source>
</evidence>
<reference evidence="8 9" key="1">
    <citation type="submission" date="2020-03" db="EMBL/GenBank/DDBJ databases">
        <title>Complete genome sequences of two sulfur-disproportionating bacterial strains T55J and Mzg5.</title>
        <authorList>
            <person name="Umezawa K."/>
            <person name="Kojima H."/>
            <person name="Kato Y."/>
            <person name="Fukui M."/>
        </authorList>
    </citation>
    <scope>NUCLEOTIDE SEQUENCE [LARGE SCALE GENOMIC DNA]</scope>
    <source>
        <strain evidence="8 9">T55J</strain>
    </source>
</reference>
<evidence type="ECO:0000313" key="9">
    <source>
        <dbReference type="Proteomes" id="UP000516360"/>
    </source>
</evidence>
<dbReference type="PROSITE" id="PS50198">
    <property type="entry name" value="PPIC_PPIASE_2"/>
    <property type="match status" value="1"/>
</dbReference>
<dbReference type="Pfam" id="PF00639">
    <property type="entry name" value="Rotamase"/>
    <property type="match status" value="1"/>
</dbReference>
<name>A0A7G1H0C6_9BACT</name>
<dbReference type="InterPro" id="IPR046357">
    <property type="entry name" value="PPIase_dom_sf"/>
</dbReference>
<evidence type="ECO:0000313" key="8">
    <source>
        <dbReference type="EMBL" id="BCB96008.1"/>
    </source>
</evidence>
<evidence type="ECO:0000256" key="2">
    <source>
        <dbReference type="ARBA" id="ARBA00013194"/>
    </source>
</evidence>
<dbReference type="EC" id="5.2.1.8" evidence="2"/>
<dbReference type="SUPFAM" id="SSF109998">
    <property type="entry name" value="Triger factor/SurA peptide-binding domain-like"/>
    <property type="match status" value="1"/>
</dbReference>
<dbReference type="AlphaFoldDB" id="A0A7G1H0C6"/>
<accession>A0A7G1H0C6</accession>
<evidence type="ECO:0000259" key="7">
    <source>
        <dbReference type="PROSITE" id="PS50198"/>
    </source>
</evidence>
<dbReference type="Proteomes" id="UP000516360">
    <property type="component" value="Chromosome"/>
</dbReference>
<dbReference type="Gene3D" id="1.10.4030.10">
    <property type="entry name" value="Porin chaperone SurA, peptide-binding domain"/>
    <property type="match status" value="1"/>
</dbReference>
<gene>
    <name evidence="8" type="ORF">JZK55_09300</name>
</gene>
<dbReference type="InterPro" id="IPR027304">
    <property type="entry name" value="Trigger_fact/SurA_dom_sf"/>
</dbReference>
<dbReference type="KEGG" id="dtp:JZK55_09300"/>
<organism evidence="8 9">
    <name type="scientific">Dissulfurispira thermophila</name>
    <dbReference type="NCBI Taxonomy" id="2715679"/>
    <lineage>
        <taxon>Bacteria</taxon>
        <taxon>Pseudomonadati</taxon>
        <taxon>Nitrospirota</taxon>
        <taxon>Thermodesulfovibrionia</taxon>
        <taxon>Thermodesulfovibrionales</taxon>
        <taxon>Dissulfurispiraceae</taxon>
        <taxon>Dissulfurispira</taxon>
    </lineage>
</organism>
<dbReference type="GO" id="GO:0003755">
    <property type="term" value="F:peptidyl-prolyl cis-trans isomerase activity"/>
    <property type="evidence" value="ECO:0007669"/>
    <property type="project" value="UniProtKB-KW"/>
</dbReference>
<keyword evidence="4 6" id="KW-0697">Rotamase</keyword>
<dbReference type="EMBL" id="AP022873">
    <property type="protein sequence ID" value="BCB96008.1"/>
    <property type="molecule type" value="Genomic_DNA"/>
</dbReference>
<comment type="catalytic activity">
    <reaction evidence="1">
        <text>[protein]-peptidylproline (omega=180) = [protein]-peptidylproline (omega=0)</text>
        <dbReference type="Rhea" id="RHEA:16237"/>
        <dbReference type="Rhea" id="RHEA-COMP:10747"/>
        <dbReference type="Rhea" id="RHEA-COMP:10748"/>
        <dbReference type="ChEBI" id="CHEBI:83833"/>
        <dbReference type="ChEBI" id="CHEBI:83834"/>
        <dbReference type="EC" id="5.2.1.8"/>
    </reaction>
</comment>
<dbReference type="PANTHER" id="PTHR47245:SF1">
    <property type="entry name" value="FOLDASE PROTEIN PRSA"/>
    <property type="match status" value="1"/>
</dbReference>
<dbReference type="Gene3D" id="3.10.50.40">
    <property type="match status" value="1"/>
</dbReference>
<sequence>MTVLLILNFAISFAANDLKESKVVAIVNGAAITRADLDMEINRLLPQELYHRSVTPEKQAEIEKKAIENLINAELFFMEAKRQGFKIDNAEVKKRLDAVKASYQNKKAFEDALKRIGMTFAVFEEKVRQGMMVEKLIEKEVKLSLTDKDLEEYYKKNPEKFKEPEAVRLRYVYIKINPSEPDGKKKAKERAKEAYSKIKSGTDFAQIAQTYSNDMSRIKGGDVGFVHRGTIPQDIEKVAFALKAGQVSEILETDTGYHIIKVEEKRASRHVSFKEIKDKLKRELTESVQKERMEGLIKRLRENAKIQYVSNSG</sequence>
<evidence type="ECO:0000256" key="6">
    <source>
        <dbReference type="PROSITE-ProRule" id="PRU00278"/>
    </source>
</evidence>
<keyword evidence="5 6" id="KW-0413">Isomerase</keyword>
<dbReference type="Pfam" id="PF13624">
    <property type="entry name" value="SurA_N_3"/>
    <property type="match status" value="1"/>
</dbReference>
<dbReference type="InterPro" id="IPR050245">
    <property type="entry name" value="PrsA_foldase"/>
</dbReference>
<evidence type="ECO:0000256" key="5">
    <source>
        <dbReference type="ARBA" id="ARBA00023235"/>
    </source>
</evidence>
<evidence type="ECO:0000256" key="3">
    <source>
        <dbReference type="ARBA" id="ARBA00022729"/>
    </source>
</evidence>
<dbReference type="PANTHER" id="PTHR47245">
    <property type="entry name" value="PEPTIDYLPROLYL ISOMERASE"/>
    <property type="match status" value="1"/>
</dbReference>
<evidence type="ECO:0000256" key="4">
    <source>
        <dbReference type="ARBA" id="ARBA00023110"/>
    </source>
</evidence>
<keyword evidence="9" id="KW-1185">Reference proteome</keyword>
<protein>
    <recommendedName>
        <fullName evidence="2">peptidylprolyl isomerase</fullName>
        <ecNumber evidence="2">5.2.1.8</ecNumber>
    </recommendedName>
</protein>
<dbReference type="InterPro" id="IPR000297">
    <property type="entry name" value="PPIase_PpiC"/>
</dbReference>
<proteinExistence type="predicted"/>
<dbReference type="SUPFAM" id="SSF54534">
    <property type="entry name" value="FKBP-like"/>
    <property type="match status" value="1"/>
</dbReference>
<keyword evidence="3" id="KW-0732">Signal</keyword>